<dbReference type="PANTHER" id="PTHR46014:SF1">
    <property type="entry name" value="TETRATRICOPEPTIDE REPEAT PROTEIN 1"/>
    <property type="match status" value="1"/>
</dbReference>
<evidence type="ECO:0000256" key="1">
    <source>
        <dbReference type="PROSITE-ProRule" id="PRU00339"/>
    </source>
</evidence>
<organism evidence="4 5">
    <name type="scientific">Cryptotermes secundus</name>
    <dbReference type="NCBI Taxonomy" id="105785"/>
    <lineage>
        <taxon>Eukaryota</taxon>
        <taxon>Metazoa</taxon>
        <taxon>Ecdysozoa</taxon>
        <taxon>Arthropoda</taxon>
        <taxon>Hexapoda</taxon>
        <taxon>Insecta</taxon>
        <taxon>Pterygota</taxon>
        <taxon>Neoptera</taxon>
        <taxon>Polyneoptera</taxon>
        <taxon>Dictyoptera</taxon>
        <taxon>Blattodea</taxon>
        <taxon>Blattoidea</taxon>
        <taxon>Termitoidae</taxon>
        <taxon>Kalotermitidae</taxon>
        <taxon>Cryptotermitinae</taxon>
        <taxon>Cryptotermes</taxon>
    </lineage>
</organism>
<sequence>MAEKSSSLDDDETSCKQYVIPSNEEIINELTKDLHSSSIEAAEDTNSVRDKHDERKLEKEDINVGKFEEDITKVSAGDSDKSENEEDHVEVEDDFIDEEALKDFEITYSAEDKERLRKEADTLKSKGNEQFKAGNYRDSAQSYTLALRTCPLAFDKDRAVMYSNRAATKVKLGLKPSAIEDCSKAIELNPVYLKAYFRRAQLYEEVEKLDEALADYKKVLELDPLHREALYTSRRLAEQIQERNEKLKTEMLGKLKDLGNMILRPFGLSTNNFQVTQDPNSGGYSVNFQQTPR</sequence>
<accession>A0A2J7RFQ7</accession>
<feature type="coiled-coil region" evidence="2">
    <location>
        <begin position="199"/>
        <end position="257"/>
    </location>
</feature>
<feature type="repeat" description="TPR" evidence="1">
    <location>
        <begin position="193"/>
        <end position="226"/>
    </location>
</feature>
<evidence type="ECO:0000313" key="4">
    <source>
        <dbReference type="EMBL" id="PNF39669.1"/>
    </source>
</evidence>
<dbReference type="SUPFAM" id="SSF48452">
    <property type="entry name" value="TPR-like"/>
    <property type="match status" value="1"/>
</dbReference>
<dbReference type="Pfam" id="PF00515">
    <property type="entry name" value="TPR_1"/>
    <property type="match status" value="1"/>
</dbReference>
<dbReference type="PROSITE" id="PS50293">
    <property type="entry name" value="TPR_REGION"/>
    <property type="match status" value="1"/>
</dbReference>
<dbReference type="EMBL" id="NEVH01004410">
    <property type="protein sequence ID" value="PNF39669.1"/>
    <property type="molecule type" value="Genomic_DNA"/>
</dbReference>
<keyword evidence="5" id="KW-1185">Reference proteome</keyword>
<comment type="caution">
    <text evidence="4">The sequence shown here is derived from an EMBL/GenBank/DDBJ whole genome shotgun (WGS) entry which is preliminary data.</text>
</comment>
<dbReference type="EMBL" id="NEVH01004410">
    <property type="protein sequence ID" value="PNF39670.1"/>
    <property type="molecule type" value="Genomic_DNA"/>
</dbReference>
<protein>
    <submittedName>
        <fullName evidence="4">Tetratricopeptide repeat protein 1</fullName>
    </submittedName>
</protein>
<dbReference type="InterPro" id="IPR019734">
    <property type="entry name" value="TPR_rpt"/>
</dbReference>
<keyword evidence="1" id="KW-0802">TPR repeat</keyword>
<dbReference type="InterPro" id="IPR011990">
    <property type="entry name" value="TPR-like_helical_dom_sf"/>
</dbReference>
<dbReference type="FunCoup" id="A0A2J7RFQ7">
    <property type="interactions" value="1777"/>
</dbReference>
<name>A0A2J7RFQ7_9NEOP</name>
<keyword evidence="2" id="KW-0175">Coiled coil</keyword>
<dbReference type="InParanoid" id="A0A2J7RFQ7"/>
<dbReference type="Proteomes" id="UP000235965">
    <property type="component" value="Unassembled WGS sequence"/>
</dbReference>
<gene>
    <name evidence="4" type="primary">TTC1_1</name>
    <name evidence="4" type="ORF">B7P43_G05630</name>
</gene>
<evidence type="ECO:0000256" key="3">
    <source>
        <dbReference type="SAM" id="MobiDB-lite"/>
    </source>
</evidence>
<feature type="compositionally biased region" description="Basic and acidic residues" evidence="3">
    <location>
        <begin position="46"/>
        <end position="82"/>
    </location>
</feature>
<dbReference type="InterPro" id="IPR052769">
    <property type="entry name" value="TPR_domain_protein"/>
</dbReference>
<dbReference type="PANTHER" id="PTHR46014">
    <property type="entry name" value="TETRATRICOPEPTIDE REPEAT PROTEIN 1"/>
    <property type="match status" value="1"/>
</dbReference>
<feature type="region of interest" description="Disordered" evidence="3">
    <location>
        <begin position="37"/>
        <end position="91"/>
    </location>
</feature>
<evidence type="ECO:0000313" key="5">
    <source>
        <dbReference type="Proteomes" id="UP000235965"/>
    </source>
</evidence>
<dbReference type="AlphaFoldDB" id="A0A2J7RFQ7"/>
<reference evidence="4 5" key="1">
    <citation type="submission" date="2017-12" db="EMBL/GenBank/DDBJ databases">
        <title>Hemimetabolous genomes reveal molecular basis of termite eusociality.</title>
        <authorList>
            <person name="Harrison M.C."/>
            <person name="Jongepier E."/>
            <person name="Robertson H.M."/>
            <person name="Arning N."/>
            <person name="Bitard-Feildel T."/>
            <person name="Chao H."/>
            <person name="Childers C.P."/>
            <person name="Dinh H."/>
            <person name="Doddapaneni H."/>
            <person name="Dugan S."/>
            <person name="Gowin J."/>
            <person name="Greiner C."/>
            <person name="Han Y."/>
            <person name="Hu H."/>
            <person name="Hughes D.S.T."/>
            <person name="Huylmans A.-K."/>
            <person name="Kemena C."/>
            <person name="Kremer L.P.M."/>
            <person name="Lee S.L."/>
            <person name="Lopez-Ezquerra A."/>
            <person name="Mallet L."/>
            <person name="Monroy-Kuhn J.M."/>
            <person name="Moser A."/>
            <person name="Murali S.C."/>
            <person name="Muzny D.M."/>
            <person name="Otani S."/>
            <person name="Piulachs M.-D."/>
            <person name="Poelchau M."/>
            <person name="Qu J."/>
            <person name="Schaub F."/>
            <person name="Wada-Katsumata A."/>
            <person name="Worley K.C."/>
            <person name="Xie Q."/>
            <person name="Ylla G."/>
            <person name="Poulsen M."/>
            <person name="Gibbs R.A."/>
            <person name="Schal C."/>
            <person name="Richards S."/>
            <person name="Belles X."/>
            <person name="Korb J."/>
            <person name="Bornberg-Bauer E."/>
        </authorList>
    </citation>
    <scope>NUCLEOTIDE SEQUENCE [LARGE SCALE GENOMIC DNA]</scope>
    <source>
        <tissue evidence="4">Whole body</tissue>
    </source>
</reference>
<evidence type="ECO:0000256" key="2">
    <source>
        <dbReference type="SAM" id="Coils"/>
    </source>
</evidence>
<dbReference type="STRING" id="105785.A0A2J7RFQ7"/>
<dbReference type="PROSITE" id="PS50005">
    <property type="entry name" value="TPR"/>
    <property type="match status" value="1"/>
</dbReference>
<dbReference type="Gene3D" id="1.25.40.10">
    <property type="entry name" value="Tetratricopeptide repeat domain"/>
    <property type="match status" value="1"/>
</dbReference>
<dbReference type="OrthoDB" id="1872379at2759"/>
<dbReference type="SMART" id="SM00028">
    <property type="entry name" value="TPR"/>
    <property type="match status" value="3"/>
</dbReference>
<proteinExistence type="predicted"/>